<dbReference type="Pfam" id="PF00015">
    <property type="entry name" value="MCPsignal"/>
    <property type="match status" value="1"/>
</dbReference>
<keyword evidence="3" id="KW-0812">Transmembrane</keyword>
<dbReference type="InterPro" id="IPR004089">
    <property type="entry name" value="MCPsignal_dom"/>
</dbReference>
<protein>
    <submittedName>
        <fullName evidence="5">Methyl-accepting chemotaxis sensory transducer</fullName>
    </submittedName>
</protein>
<dbReference type="Proteomes" id="UP000000448">
    <property type="component" value="Chromosome"/>
</dbReference>
<evidence type="ECO:0000313" key="6">
    <source>
        <dbReference type="Proteomes" id="UP000000448"/>
    </source>
</evidence>
<name>B9L9V1_NAUPA</name>
<dbReference type="GO" id="GO:0007165">
    <property type="term" value="P:signal transduction"/>
    <property type="evidence" value="ECO:0007669"/>
    <property type="project" value="UniProtKB-KW"/>
</dbReference>
<dbReference type="STRING" id="598659.NAMH_1009"/>
<dbReference type="GO" id="GO:0016020">
    <property type="term" value="C:membrane"/>
    <property type="evidence" value="ECO:0007669"/>
    <property type="project" value="InterPro"/>
</dbReference>
<dbReference type="SMART" id="SM00283">
    <property type="entry name" value="MA"/>
    <property type="match status" value="1"/>
</dbReference>
<feature type="domain" description="Methyl-accepting transducer" evidence="4">
    <location>
        <begin position="315"/>
        <end position="558"/>
    </location>
</feature>
<accession>B9L9V1</accession>
<feature type="transmembrane region" description="Helical" evidence="3">
    <location>
        <begin position="14"/>
        <end position="36"/>
    </location>
</feature>
<dbReference type="SUPFAM" id="SSF48695">
    <property type="entry name" value="Multiheme cytochromes"/>
    <property type="match status" value="1"/>
</dbReference>
<dbReference type="HOGENOM" id="CLU_000445_107_27_7"/>
<proteinExistence type="predicted"/>
<evidence type="ECO:0000256" key="3">
    <source>
        <dbReference type="SAM" id="Phobius"/>
    </source>
</evidence>
<keyword evidence="3" id="KW-0472">Membrane</keyword>
<keyword evidence="1 2" id="KW-0807">Transducer</keyword>
<dbReference type="PROSITE" id="PS50111">
    <property type="entry name" value="CHEMOTAXIS_TRANSDUC_2"/>
    <property type="match status" value="1"/>
</dbReference>
<dbReference type="RefSeq" id="WP_015902431.1">
    <property type="nucleotide sequence ID" value="NC_012115.1"/>
</dbReference>
<gene>
    <name evidence="5" type="ordered locus">NAMH_1009</name>
</gene>
<feature type="transmembrane region" description="Helical" evidence="3">
    <location>
        <begin position="235"/>
        <end position="255"/>
    </location>
</feature>
<dbReference type="KEGG" id="nam:NAMH_1009"/>
<evidence type="ECO:0000259" key="4">
    <source>
        <dbReference type="PROSITE" id="PS50111"/>
    </source>
</evidence>
<dbReference type="OrthoDB" id="9776024at2"/>
<evidence type="ECO:0000313" key="5">
    <source>
        <dbReference type="EMBL" id="ACM93379.1"/>
    </source>
</evidence>
<keyword evidence="6" id="KW-1185">Reference proteome</keyword>
<evidence type="ECO:0000256" key="2">
    <source>
        <dbReference type="PROSITE-ProRule" id="PRU00284"/>
    </source>
</evidence>
<organism evidence="5 6">
    <name type="scientific">Nautilia profundicola (strain ATCC BAA-1463 / DSM 18972 / AmH)</name>
    <dbReference type="NCBI Taxonomy" id="598659"/>
    <lineage>
        <taxon>Bacteria</taxon>
        <taxon>Pseudomonadati</taxon>
        <taxon>Campylobacterota</taxon>
        <taxon>Epsilonproteobacteria</taxon>
        <taxon>Nautiliales</taxon>
        <taxon>Nautiliaceae</taxon>
        <taxon>Nautilia</taxon>
    </lineage>
</organism>
<dbReference type="InterPro" id="IPR036280">
    <property type="entry name" value="Multihaem_cyt_sf"/>
</dbReference>
<evidence type="ECO:0000256" key="1">
    <source>
        <dbReference type="ARBA" id="ARBA00023224"/>
    </source>
</evidence>
<dbReference type="PANTHER" id="PTHR32089:SF112">
    <property type="entry name" value="LYSOZYME-LIKE PROTEIN-RELATED"/>
    <property type="match status" value="1"/>
</dbReference>
<reference evidence="5 6" key="1">
    <citation type="journal article" date="2009" name="PLoS Genet.">
        <title>Adaptations to submarine hydrothermal environments exemplified by the genome of Nautilia profundicola.</title>
        <authorList>
            <person name="Campbell B.J."/>
            <person name="Smith J.L."/>
            <person name="Hanson T.E."/>
            <person name="Klotz M.G."/>
            <person name="Stein L.Y."/>
            <person name="Lee C.K."/>
            <person name="Wu D."/>
            <person name="Robinson J.M."/>
            <person name="Khouri H.M."/>
            <person name="Eisen J.A."/>
            <person name="Cary S.C."/>
        </authorList>
    </citation>
    <scope>NUCLEOTIDE SEQUENCE [LARGE SCALE GENOMIC DNA]</scope>
    <source>
        <strain evidence="6">ATCC BAA-1463 / DSM 18972 / AmH</strain>
    </source>
</reference>
<dbReference type="eggNOG" id="COG0840">
    <property type="taxonomic scope" value="Bacteria"/>
</dbReference>
<dbReference type="EMBL" id="CP001279">
    <property type="protein sequence ID" value="ACM93379.1"/>
    <property type="molecule type" value="Genomic_DNA"/>
</dbReference>
<dbReference type="AlphaFoldDB" id="B9L9V1"/>
<dbReference type="Gene3D" id="1.10.287.950">
    <property type="entry name" value="Methyl-accepting chemotaxis protein"/>
    <property type="match status" value="1"/>
</dbReference>
<dbReference type="SUPFAM" id="SSF58104">
    <property type="entry name" value="Methyl-accepting chemotaxis protein (MCP) signaling domain"/>
    <property type="match status" value="1"/>
</dbReference>
<dbReference type="PANTHER" id="PTHR32089">
    <property type="entry name" value="METHYL-ACCEPTING CHEMOTAXIS PROTEIN MCPB"/>
    <property type="match status" value="1"/>
</dbReference>
<keyword evidence="3" id="KW-1133">Transmembrane helix</keyword>
<sequence>MNDFFKSRMFIENILIPFLLMSVLIGAFFYVSKLFATKYEKEKLNQYVYEIMKTYKTFSKSSLEKGQREPFIEVIRGIKDIAGVKNVYAYNNNGLMLYKNTEKTVGLPFVKKDGQFYNPNIPYYDKSNGLWLRDDWFYTDLKNSKITKECMKKHNINNKNCAKCHYSLPNNLHFKNNYAVVDKKNLISSFYKIPVQNSCIKCHTHWHKGDTAGYLRVDIDPTGKIKEINSLLTKVNIGIIIIIALVYLINIANILRLRQKLVLFKTISQHLSEGEGDLTKRVEIDTKDETLQSVAKYLNLFIEKTHDIVSNIKSSIEISLSTANEVEKASETIKKVIDDQVKLIEKNKKIGEKINEDVLITNNAITEATDEIKKSYELLNNTFEELNKMVEDIQNESNNELTLAEKITDLVNQSEQIKSILEIIKEIADQTNLLALNAAIEAARAGEHGRGFAVVADEVRKLAERTQKSLGEIESVSTLIVQGIENIQIEIQNNAKFALNNSEKTQELAQKTNIVMDNLSKSVQKAEMATKETKNIQTSVDELAEASKELTKQAKISEEIGKKLARISLTLKRVMNNIQTIANKFKT</sequence>